<keyword evidence="2" id="KW-1185">Reference proteome</keyword>
<comment type="caution">
    <text evidence="1">The sequence shown here is derived from an EMBL/GenBank/DDBJ whole genome shotgun (WGS) entry which is preliminary data.</text>
</comment>
<gene>
    <name evidence="1" type="ORF">Pmani_004254</name>
</gene>
<organism evidence="1 2">
    <name type="scientific">Petrolisthes manimaculis</name>
    <dbReference type="NCBI Taxonomy" id="1843537"/>
    <lineage>
        <taxon>Eukaryota</taxon>
        <taxon>Metazoa</taxon>
        <taxon>Ecdysozoa</taxon>
        <taxon>Arthropoda</taxon>
        <taxon>Crustacea</taxon>
        <taxon>Multicrustacea</taxon>
        <taxon>Malacostraca</taxon>
        <taxon>Eumalacostraca</taxon>
        <taxon>Eucarida</taxon>
        <taxon>Decapoda</taxon>
        <taxon>Pleocyemata</taxon>
        <taxon>Anomura</taxon>
        <taxon>Galatheoidea</taxon>
        <taxon>Porcellanidae</taxon>
        <taxon>Petrolisthes</taxon>
    </lineage>
</organism>
<dbReference type="Proteomes" id="UP001292094">
    <property type="component" value="Unassembled WGS sequence"/>
</dbReference>
<accession>A0AAE1UP44</accession>
<evidence type="ECO:0000313" key="2">
    <source>
        <dbReference type="Proteomes" id="UP001292094"/>
    </source>
</evidence>
<evidence type="ECO:0000313" key="1">
    <source>
        <dbReference type="EMBL" id="KAK4325099.1"/>
    </source>
</evidence>
<reference evidence="1" key="1">
    <citation type="submission" date="2023-11" db="EMBL/GenBank/DDBJ databases">
        <title>Genome assemblies of two species of porcelain crab, Petrolisthes cinctipes and Petrolisthes manimaculis (Anomura: Porcellanidae).</title>
        <authorList>
            <person name="Angst P."/>
        </authorList>
    </citation>
    <scope>NUCLEOTIDE SEQUENCE</scope>
    <source>
        <strain evidence="1">PB745_02</strain>
        <tissue evidence="1">Gill</tissue>
    </source>
</reference>
<dbReference type="EMBL" id="JAWZYT010000298">
    <property type="protein sequence ID" value="KAK4325099.1"/>
    <property type="molecule type" value="Genomic_DNA"/>
</dbReference>
<proteinExistence type="predicted"/>
<protein>
    <submittedName>
        <fullName evidence="1">Uncharacterized protein</fullName>
    </submittedName>
</protein>
<name>A0AAE1UP44_9EUCA</name>
<sequence length="106" mass="11799">MIVASEDPSFLATWANKSLNAGLLVWPTQIMIVTRHSVSQLDPLYVPFAQANALTLSCPSTARCNVWSYLPYSLHPVPVVEVAQWSTSNGLTNNDHTMLFPDKFHQ</sequence>
<dbReference type="AlphaFoldDB" id="A0AAE1UP44"/>